<evidence type="ECO:0000256" key="7">
    <source>
        <dbReference type="SAM" id="MobiDB-lite"/>
    </source>
</evidence>
<evidence type="ECO:0000256" key="4">
    <source>
        <dbReference type="ARBA" id="ARBA00022989"/>
    </source>
</evidence>
<protein>
    <submittedName>
        <fullName evidence="11">MotA/TolQ/ExbB proton channel family protein</fullName>
    </submittedName>
</protein>
<evidence type="ECO:0000256" key="3">
    <source>
        <dbReference type="ARBA" id="ARBA00022692"/>
    </source>
</evidence>
<dbReference type="Proteomes" id="UP001155241">
    <property type="component" value="Unassembled WGS sequence"/>
</dbReference>
<keyword evidence="3 8" id="KW-0812">Transmembrane</keyword>
<evidence type="ECO:0000256" key="9">
    <source>
        <dbReference type="SAM" id="SignalP"/>
    </source>
</evidence>
<reference evidence="11" key="1">
    <citation type="submission" date="2022-06" db="EMBL/GenBank/DDBJ databases">
        <title>Aeoliella straminimaris, a novel planctomycete from sediments.</title>
        <authorList>
            <person name="Vitorino I.R."/>
            <person name="Lage O.M."/>
        </authorList>
    </citation>
    <scope>NUCLEOTIDE SEQUENCE</scope>
    <source>
        <strain evidence="11">ICT_H6.2</strain>
    </source>
</reference>
<name>A0A9X2JJN9_9BACT</name>
<feature type="signal peptide" evidence="9">
    <location>
        <begin position="1"/>
        <end position="21"/>
    </location>
</feature>
<keyword evidence="6" id="KW-0653">Protein transport</keyword>
<dbReference type="InterPro" id="IPR002898">
    <property type="entry name" value="MotA_ExbB_proton_chnl"/>
</dbReference>
<dbReference type="RefSeq" id="WP_252855924.1">
    <property type="nucleotide sequence ID" value="NZ_JAMXLR010000092.1"/>
</dbReference>
<evidence type="ECO:0000256" key="1">
    <source>
        <dbReference type="ARBA" id="ARBA00004651"/>
    </source>
</evidence>
<comment type="similarity">
    <text evidence="6">Belongs to the exbB/tolQ family.</text>
</comment>
<dbReference type="AlphaFoldDB" id="A0A9X2JJN9"/>
<keyword evidence="6" id="KW-0813">Transport</keyword>
<organism evidence="11 12">
    <name type="scientific">Aeoliella straminimaris</name>
    <dbReference type="NCBI Taxonomy" id="2954799"/>
    <lineage>
        <taxon>Bacteria</taxon>
        <taxon>Pseudomonadati</taxon>
        <taxon>Planctomycetota</taxon>
        <taxon>Planctomycetia</taxon>
        <taxon>Pirellulales</taxon>
        <taxon>Lacipirellulaceae</taxon>
        <taxon>Aeoliella</taxon>
    </lineage>
</organism>
<keyword evidence="9" id="KW-0732">Signal</keyword>
<dbReference type="Pfam" id="PF01618">
    <property type="entry name" value="MotA_ExbB"/>
    <property type="match status" value="1"/>
</dbReference>
<evidence type="ECO:0000313" key="11">
    <source>
        <dbReference type="EMBL" id="MCO6047817.1"/>
    </source>
</evidence>
<proteinExistence type="inferred from homology"/>
<feature type="chain" id="PRO_5040942734" evidence="9">
    <location>
        <begin position="22"/>
        <end position="292"/>
    </location>
</feature>
<evidence type="ECO:0000256" key="8">
    <source>
        <dbReference type="SAM" id="Phobius"/>
    </source>
</evidence>
<feature type="region of interest" description="Disordered" evidence="7">
    <location>
        <begin position="269"/>
        <end position="292"/>
    </location>
</feature>
<dbReference type="PANTHER" id="PTHR30625:SF11">
    <property type="entry name" value="MOTA_TOLQ_EXBB PROTON CHANNEL DOMAIN-CONTAINING PROTEIN"/>
    <property type="match status" value="1"/>
</dbReference>
<evidence type="ECO:0000256" key="2">
    <source>
        <dbReference type="ARBA" id="ARBA00022475"/>
    </source>
</evidence>
<dbReference type="GO" id="GO:0017038">
    <property type="term" value="P:protein import"/>
    <property type="evidence" value="ECO:0007669"/>
    <property type="project" value="TreeGrafter"/>
</dbReference>
<keyword evidence="2" id="KW-1003">Cell membrane</keyword>
<keyword evidence="5 8" id="KW-0472">Membrane</keyword>
<evidence type="ECO:0000256" key="6">
    <source>
        <dbReference type="RuleBase" id="RU004057"/>
    </source>
</evidence>
<evidence type="ECO:0000313" key="12">
    <source>
        <dbReference type="Proteomes" id="UP001155241"/>
    </source>
</evidence>
<comment type="caution">
    <text evidence="11">The sequence shown here is derived from an EMBL/GenBank/DDBJ whole genome shotgun (WGS) entry which is preliminary data.</text>
</comment>
<evidence type="ECO:0000256" key="5">
    <source>
        <dbReference type="ARBA" id="ARBA00023136"/>
    </source>
</evidence>
<accession>A0A9X2JJN9</accession>
<dbReference type="EMBL" id="JAMXLR010000092">
    <property type="protein sequence ID" value="MCO6047817.1"/>
    <property type="molecule type" value="Genomic_DNA"/>
</dbReference>
<feature type="transmembrane region" description="Helical" evidence="8">
    <location>
        <begin position="169"/>
        <end position="191"/>
    </location>
</feature>
<dbReference type="PANTHER" id="PTHR30625">
    <property type="entry name" value="PROTEIN TOLQ"/>
    <property type="match status" value="1"/>
</dbReference>
<sequence length="292" mass="31291">MKSYLIAASMLLACVGPSCWAQESPSEDRADVVLATPTDTQVADAAPPTNIPSVQLFDLLMKGGWLMAPIVLMSILVVAIGVERMMGLRESRIVPSGLVTELGRLAESSVFDPRQAYKLCQRYPSSAARVVRAMLLKVGRPHAEVEATVANACQAESDSLYSNVRTLNLAATVTPLLGLLGTVWGMIQAFFVTANLPDASNKGEALAQGIYVALVTTFAGLAVAIPAAVLAHYFEGRILRMLREVENLAASLLPQVERYEGKLRLDKQRLESEPTNGNVASAPHHATPRPAS</sequence>
<dbReference type="InterPro" id="IPR050790">
    <property type="entry name" value="ExbB/TolQ_transport"/>
</dbReference>
<feature type="domain" description="MotA/TolQ/ExbB proton channel" evidence="10">
    <location>
        <begin position="132"/>
        <end position="246"/>
    </location>
</feature>
<dbReference type="GO" id="GO:0005886">
    <property type="term" value="C:plasma membrane"/>
    <property type="evidence" value="ECO:0007669"/>
    <property type="project" value="UniProtKB-SubCell"/>
</dbReference>
<feature type="transmembrane region" description="Helical" evidence="8">
    <location>
        <begin position="211"/>
        <end position="234"/>
    </location>
</feature>
<keyword evidence="12" id="KW-1185">Reference proteome</keyword>
<keyword evidence="4 8" id="KW-1133">Transmembrane helix</keyword>
<feature type="transmembrane region" description="Helical" evidence="8">
    <location>
        <begin position="63"/>
        <end position="82"/>
    </location>
</feature>
<comment type="subcellular location">
    <subcellularLocation>
        <location evidence="1">Cell membrane</location>
        <topology evidence="1">Multi-pass membrane protein</topology>
    </subcellularLocation>
    <subcellularLocation>
        <location evidence="6">Membrane</location>
        <topology evidence="6">Multi-pass membrane protein</topology>
    </subcellularLocation>
</comment>
<evidence type="ECO:0000259" key="10">
    <source>
        <dbReference type="Pfam" id="PF01618"/>
    </source>
</evidence>
<gene>
    <name evidence="11" type="ORF">NG895_28260</name>
</gene>